<comment type="pathway">
    <text evidence="1 14">Lipid metabolism; fatty acid biosynthesis.</text>
</comment>
<dbReference type="FunFam" id="3.40.47.10:FF:000004">
    <property type="entry name" value="3-oxoacyl-[acyl-carrier-protein] synthase 3"/>
    <property type="match status" value="1"/>
</dbReference>
<feature type="domain" description="Beta-ketoacyl-[acyl-carrier-protein] synthase III N-terminal" evidence="17">
    <location>
        <begin position="113"/>
        <end position="191"/>
    </location>
</feature>
<evidence type="ECO:0000313" key="18">
    <source>
        <dbReference type="EMBL" id="SFR01175.1"/>
    </source>
</evidence>
<dbReference type="GO" id="GO:0004315">
    <property type="term" value="F:3-oxoacyl-[acyl-carrier-protein] synthase activity"/>
    <property type="evidence" value="ECO:0007669"/>
    <property type="project" value="InterPro"/>
</dbReference>
<feature type="domain" description="Beta-ketoacyl-[acyl-carrier-protein] synthase III C-terminal" evidence="16">
    <location>
        <begin position="243"/>
        <end position="332"/>
    </location>
</feature>
<dbReference type="InterPro" id="IPR004655">
    <property type="entry name" value="FabH"/>
</dbReference>
<reference evidence="19" key="1">
    <citation type="submission" date="2016-10" db="EMBL/GenBank/DDBJ databases">
        <authorList>
            <person name="Varghese N."/>
            <person name="Submissions S."/>
        </authorList>
    </citation>
    <scope>NUCLEOTIDE SEQUENCE [LARGE SCALE GENOMIC DNA]</scope>
    <source>
        <strain evidence="19">DSM 3669</strain>
    </source>
</reference>
<evidence type="ECO:0000256" key="2">
    <source>
        <dbReference type="ARBA" id="ARBA00008642"/>
    </source>
</evidence>
<evidence type="ECO:0000256" key="15">
    <source>
        <dbReference type="SAM" id="Phobius"/>
    </source>
</evidence>
<feature type="region of interest" description="ACP-binding" evidence="14">
    <location>
        <begin position="260"/>
        <end position="264"/>
    </location>
</feature>
<evidence type="ECO:0000256" key="1">
    <source>
        <dbReference type="ARBA" id="ARBA00005194"/>
    </source>
</evidence>
<feature type="active site" evidence="14">
    <location>
        <position position="259"/>
    </location>
</feature>
<evidence type="ECO:0000256" key="12">
    <source>
        <dbReference type="ARBA" id="ARBA00052467"/>
    </source>
</evidence>
<dbReference type="InterPro" id="IPR013747">
    <property type="entry name" value="ACP_syn_III_C"/>
</dbReference>
<comment type="catalytic activity">
    <reaction evidence="12">
        <text>2-methylpropanoyl-CoA + malonyl-[ACP] + H(+) = 4-methyl-3-oxopentanoyl-[ACP] + CO2 + CoA</text>
        <dbReference type="Rhea" id="RHEA:42268"/>
        <dbReference type="Rhea" id="RHEA-COMP:9623"/>
        <dbReference type="Rhea" id="RHEA-COMP:9940"/>
        <dbReference type="ChEBI" id="CHEBI:15378"/>
        <dbReference type="ChEBI" id="CHEBI:16526"/>
        <dbReference type="ChEBI" id="CHEBI:57287"/>
        <dbReference type="ChEBI" id="CHEBI:57338"/>
        <dbReference type="ChEBI" id="CHEBI:78449"/>
        <dbReference type="ChEBI" id="CHEBI:78820"/>
        <dbReference type="EC" id="2.3.1.300"/>
    </reaction>
    <physiologicalReaction direction="left-to-right" evidence="12">
        <dbReference type="Rhea" id="RHEA:42269"/>
    </physiologicalReaction>
</comment>
<keyword evidence="8 14" id="KW-0511">Multifunctional enzyme</keyword>
<dbReference type="SUPFAM" id="SSF53901">
    <property type="entry name" value="Thiolase-like"/>
    <property type="match status" value="1"/>
</dbReference>
<comment type="domain">
    <text evidence="14">The last Arg residue of the ACP-binding site is essential for the weak association between ACP/AcpP and FabH.</text>
</comment>
<dbReference type="UniPathway" id="UPA00094"/>
<comment type="catalytic activity">
    <reaction evidence="11">
        <text>(2S)-2-methylbutanoyl-CoA + malonyl-[ACP] + H(+) = (4S)-4-methyl-3-oxohexanoyl-[ACP] + CO2 + CoA</text>
        <dbReference type="Rhea" id="RHEA:42276"/>
        <dbReference type="Rhea" id="RHEA-COMP:9623"/>
        <dbReference type="Rhea" id="RHEA-COMP:17148"/>
        <dbReference type="ChEBI" id="CHEBI:15378"/>
        <dbReference type="ChEBI" id="CHEBI:16526"/>
        <dbReference type="ChEBI" id="CHEBI:57287"/>
        <dbReference type="ChEBI" id="CHEBI:78449"/>
        <dbReference type="ChEBI" id="CHEBI:88166"/>
        <dbReference type="ChEBI" id="CHEBI:167462"/>
        <dbReference type="EC" id="2.3.1.300"/>
    </reaction>
    <physiologicalReaction direction="left-to-right" evidence="11">
        <dbReference type="Rhea" id="RHEA:42277"/>
    </physiologicalReaction>
</comment>
<keyword evidence="4 14" id="KW-0808">Transferase</keyword>
<feature type="active site" evidence="14">
    <location>
        <position position="119"/>
    </location>
</feature>
<dbReference type="GO" id="GO:0005737">
    <property type="term" value="C:cytoplasm"/>
    <property type="evidence" value="ECO:0007669"/>
    <property type="project" value="UniProtKB-SubCell"/>
</dbReference>
<keyword evidence="3 14" id="KW-0444">Lipid biosynthesis</keyword>
<dbReference type="EMBL" id="FOYM01000006">
    <property type="protein sequence ID" value="SFR01175.1"/>
    <property type="molecule type" value="Genomic_DNA"/>
</dbReference>
<dbReference type="InterPro" id="IPR016039">
    <property type="entry name" value="Thiolase-like"/>
</dbReference>
<evidence type="ECO:0000256" key="4">
    <source>
        <dbReference type="ARBA" id="ARBA00022679"/>
    </source>
</evidence>
<dbReference type="NCBIfam" id="NF006829">
    <property type="entry name" value="PRK09352.1"/>
    <property type="match status" value="1"/>
</dbReference>
<dbReference type="AlphaFoldDB" id="A0A1I6D6S7"/>
<feature type="active site" evidence="14">
    <location>
        <position position="289"/>
    </location>
</feature>
<accession>A0A1I6D6S7</accession>
<evidence type="ECO:0000259" key="16">
    <source>
        <dbReference type="Pfam" id="PF08541"/>
    </source>
</evidence>
<dbReference type="Pfam" id="PF08541">
    <property type="entry name" value="ACP_syn_III_C"/>
    <property type="match status" value="1"/>
</dbReference>
<feature type="transmembrane region" description="Helical" evidence="15">
    <location>
        <begin position="314"/>
        <end position="333"/>
    </location>
</feature>
<dbReference type="GO" id="GO:0033818">
    <property type="term" value="F:beta-ketoacyl-acyl-carrier-protein synthase III activity"/>
    <property type="evidence" value="ECO:0007669"/>
    <property type="project" value="UniProtKB-UniRule"/>
</dbReference>
<dbReference type="PANTHER" id="PTHR43091:SF1">
    <property type="entry name" value="BETA-KETOACYL-[ACYL-CARRIER-PROTEIN] SYNTHASE III, CHLOROPLASTIC"/>
    <property type="match status" value="1"/>
</dbReference>
<keyword evidence="14" id="KW-0963">Cytoplasm</keyword>
<evidence type="ECO:0000256" key="7">
    <source>
        <dbReference type="ARBA" id="ARBA00023160"/>
    </source>
</evidence>
<evidence type="ECO:0000256" key="14">
    <source>
        <dbReference type="HAMAP-Rule" id="MF_01815"/>
    </source>
</evidence>
<evidence type="ECO:0000256" key="13">
    <source>
        <dbReference type="ARBA" id="ARBA00052985"/>
    </source>
</evidence>
<comment type="similarity">
    <text evidence="2 14">Belongs to the thiolase-like superfamily. FabH family.</text>
</comment>
<dbReference type="InterPro" id="IPR013751">
    <property type="entry name" value="ACP_syn_III_N"/>
</dbReference>
<keyword evidence="9 14" id="KW-0012">Acyltransferase</keyword>
<dbReference type="GO" id="GO:0006633">
    <property type="term" value="P:fatty acid biosynthetic process"/>
    <property type="evidence" value="ECO:0007669"/>
    <property type="project" value="UniProtKB-UniRule"/>
</dbReference>
<comment type="catalytic activity">
    <reaction evidence="13">
        <text>3-methylbutanoyl-CoA + malonyl-[ACP] + H(+) = 5-methyl-3-oxohexanoyl-[ACP] + CO2 + CoA</text>
        <dbReference type="Rhea" id="RHEA:42272"/>
        <dbReference type="Rhea" id="RHEA-COMP:9623"/>
        <dbReference type="Rhea" id="RHEA-COMP:9941"/>
        <dbReference type="ChEBI" id="CHEBI:15378"/>
        <dbReference type="ChEBI" id="CHEBI:16526"/>
        <dbReference type="ChEBI" id="CHEBI:57287"/>
        <dbReference type="ChEBI" id="CHEBI:57345"/>
        <dbReference type="ChEBI" id="CHEBI:78449"/>
        <dbReference type="ChEBI" id="CHEBI:78822"/>
        <dbReference type="EC" id="2.3.1.300"/>
    </reaction>
    <physiologicalReaction direction="left-to-right" evidence="13">
        <dbReference type="Rhea" id="RHEA:42273"/>
    </physiologicalReaction>
</comment>
<keyword evidence="15" id="KW-1133">Transmembrane helix</keyword>
<dbReference type="Gene3D" id="3.40.47.10">
    <property type="match status" value="1"/>
</dbReference>
<evidence type="ECO:0000256" key="9">
    <source>
        <dbReference type="ARBA" id="ARBA00023315"/>
    </source>
</evidence>
<evidence type="ECO:0000256" key="10">
    <source>
        <dbReference type="ARBA" id="ARBA00051096"/>
    </source>
</evidence>
<dbReference type="PANTHER" id="PTHR43091">
    <property type="entry name" value="3-OXOACYL-[ACYL-CARRIER-PROTEIN] SYNTHASE"/>
    <property type="match status" value="1"/>
</dbReference>
<organism evidence="18 19">
    <name type="scientific">Desulfoscipio geothermicus DSM 3669</name>
    <dbReference type="NCBI Taxonomy" id="1121426"/>
    <lineage>
        <taxon>Bacteria</taxon>
        <taxon>Bacillati</taxon>
        <taxon>Bacillota</taxon>
        <taxon>Clostridia</taxon>
        <taxon>Eubacteriales</taxon>
        <taxon>Desulfallaceae</taxon>
        <taxon>Desulfoscipio</taxon>
    </lineage>
</organism>
<comment type="subcellular location">
    <subcellularLocation>
        <location evidence="14">Cytoplasm</location>
    </subcellularLocation>
</comment>
<dbReference type="STRING" id="39060.SAMN05660706_10680"/>
<keyword evidence="7 14" id="KW-0275">Fatty acid biosynthesis</keyword>
<evidence type="ECO:0000313" key="19">
    <source>
        <dbReference type="Proteomes" id="UP000199584"/>
    </source>
</evidence>
<keyword evidence="15" id="KW-0472">Membrane</keyword>
<evidence type="ECO:0000256" key="3">
    <source>
        <dbReference type="ARBA" id="ARBA00022516"/>
    </source>
</evidence>
<comment type="subunit">
    <text evidence="14">Homodimer.</text>
</comment>
<keyword evidence="15" id="KW-0812">Transmembrane</keyword>
<proteinExistence type="inferred from homology"/>
<dbReference type="Pfam" id="PF08545">
    <property type="entry name" value="ACP_syn_III"/>
    <property type="match status" value="1"/>
</dbReference>
<evidence type="ECO:0000256" key="8">
    <source>
        <dbReference type="ARBA" id="ARBA00023268"/>
    </source>
</evidence>
<dbReference type="NCBIfam" id="TIGR00747">
    <property type="entry name" value="fabH"/>
    <property type="match status" value="1"/>
</dbReference>
<evidence type="ECO:0000259" key="17">
    <source>
        <dbReference type="Pfam" id="PF08545"/>
    </source>
</evidence>
<evidence type="ECO:0000256" key="5">
    <source>
        <dbReference type="ARBA" id="ARBA00022832"/>
    </source>
</evidence>
<protein>
    <recommendedName>
        <fullName evidence="14">Beta-ketoacyl-[acyl-carrier-protein] synthase III</fullName>
        <shortName evidence="14">Beta-ketoacyl-ACP synthase III</shortName>
        <shortName evidence="14">KAS III</shortName>
        <ecNumber evidence="14">2.3.1.180</ecNumber>
    </recommendedName>
    <alternativeName>
        <fullName evidence="14">3-oxoacyl-[acyl-carrier-protein] synthase 3</fullName>
    </alternativeName>
    <alternativeName>
        <fullName evidence="14">3-oxoacyl-[acyl-carrier-protein] synthase III</fullName>
    </alternativeName>
</protein>
<name>A0A1I6D6S7_9FIRM</name>
<evidence type="ECO:0000256" key="11">
    <source>
        <dbReference type="ARBA" id="ARBA00052407"/>
    </source>
</evidence>
<sequence>MSMGCETIRAGIVGVGTYAPERVLTNADIQQIVDTSDEWIRTRTGILERRLASADEATSDLALTASRRALDDAGVRPEELDLVIAATNTPDMLFPATACLLQDRLGAANAGAFDLLAGCTGFIYGVAVGAQFIAAGTARTVLVAGAETLSRILNWRDRNTCVLFGDAAGSVVLRRVPGDRGILATALGSDGSGGHLLQLPAGGSRQPATAETVERNLHCLTMNGREVFKFAVRAMEDGANEVLRRAGMTGADVDFLIPHQANIRIIEHAAKKMKLPMERVAVNVDRYGNTSTASIPLALEESLHSGKIKDGDNVVMVGFGAGLTWAGLLIKWYDYKKR</sequence>
<comment type="function">
    <text evidence="14">Catalyzes the condensation reaction of fatty acid synthesis by the addition to an acyl acceptor of two carbons from malonyl-ACP. Catalyzes the first condensation reaction which initiates fatty acid synthesis and may therefore play a role in governing the total rate of fatty acid production. Possesses both acetoacetyl-ACP synthase and acetyl transacylase activities. Its substrate specificity determines the biosynthesis of branched-chain and/or straight-chain of fatty acids.</text>
</comment>
<gene>
    <name evidence="14" type="primary">fabH</name>
    <name evidence="18" type="ORF">SAMN05660706_10680</name>
</gene>
<comment type="catalytic activity">
    <reaction evidence="10">
        <text>malonyl-[ACP] + acetyl-CoA + H(+) = 3-oxobutanoyl-[ACP] + CO2 + CoA</text>
        <dbReference type="Rhea" id="RHEA:12080"/>
        <dbReference type="Rhea" id="RHEA-COMP:9623"/>
        <dbReference type="Rhea" id="RHEA-COMP:9625"/>
        <dbReference type="ChEBI" id="CHEBI:15378"/>
        <dbReference type="ChEBI" id="CHEBI:16526"/>
        <dbReference type="ChEBI" id="CHEBI:57287"/>
        <dbReference type="ChEBI" id="CHEBI:57288"/>
        <dbReference type="ChEBI" id="CHEBI:78449"/>
        <dbReference type="ChEBI" id="CHEBI:78450"/>
        <dbReference type="EC" id="2.3.1.180"/>
    </reaction>
    <physiologicalReaction direction="left-to-right" evidence="10">
        <dbReference type="Rhea" id="RHEA:12081"/>
    </physiologicalReaction>
</comment>
<dbReference type="CDD" id="cd00830">
    <property type="entry name" value="KAS_III"/>
    <property type="match status" value="1"/>
</dbReference>
<evidence type="ECO:0000256" key="6">
    <source>
        <dbReference type="ARBA" id="ARBA00023098"/>
    </source>
</evidence>
<dbReference type="HAMAP" id="MF_01815">
    <property type="entry name" value="FabH"/>
    <property type="match status" value="1"/>
</dbReference>
<keyword evidence="5 14" id="KW-0276">Fatty acid metabolism</keyword>
<dbReference type="EC" id="2.3.1.180" evidence="14"/>
<dbReference type="Proteomes" id="UP000199584">
    <property type="component" value="Unassembled WGS sequence"/>
</dbReference>
<keyword evidence="19" id="KW-1185">Reference proteome</keyword>
<keyword evidence="6 14" id="KW-0443">Lipid metabolism</keyword>